<gene>
    <name evidence="2" type="ORF">PIB30_062321</name>
</gene>
<reference evidence="2 3" key="1">
    <citation type="journal article" date="2023" name="Plants (Basel)">
        <title>Bridging the Gap: Combining Genomics and Transcriptomics Approaches to Understand Stylosanthes scabra, an Orphan Legume from the Brazilian Caatinga.</title>
        <authorList>
            <person name="Ferreira-Neto J.R.C."/>
            <person name="da Silva M.D."/>
            <person name="Binneck E."/>
            <person name="de Melo N.F."/>
            <person name="da Silva R.H."/>
            <person name="de Melo A.L.T.M."/>
            <person name="Pandolfi V."/>
            <person name="Bustamante F.O."/>
            <person name="Brasileiro-Vidal A.C."/>
            <person name="Benko-Iseppon A.M."/>
        </authorList>
    </citation>
    <scope>NUCLEOTIDE SEQUENCE [LARGE SCALE GENOMIC DNA]</scope>
    <source>
        <tissue evidence="2">Leaves</tissue>
    </source>
</reference>
<name>A0ABU6RLX7_9FABA</name>
<comment type="caution">
    <text evidence="2">The sequence shown here is derived from an EMBL/GenBank/DDBJ whole genome shotgun (WGS) entry which is preliminary data.</text>
</comment>
<evidence type="ECO:0000313" key="2">
    <source>
        <dbReference type="EMBL" id="MED6124801.1"/>
    </source>
</evidence>
<proteinExistence type="predicted"/>
<protein>
    <submittedName>
        <fullName evidence="2">Uncharacterized protein</fullName>
    </submittedName>
</protein>
<sequence length="103" mass="11513">MAVTGTNGIDGAQQKRRLLSSFLLSSLGSFSPQPWAQITREAHNYPTSLRSSHELHKHVPTCQFDKARARPKHHVDFHGHAESKSSAWENGGKANPMMKRLEP</sequence>
<feature type="region of interest" description="Disordered" evidence="1">
    <location>
        <begin position="70"/>
        <end position="103"/>
    </location>
</feature>
<dbReference type="EMBL" id="JASCZI010030785">
    <property type="protein sequence ID" value="MED6124801.1"/>
    <property type="molecule type" value="Genomic_DNA"/>
</dbReference>
<keyword evidence="3" id="KW-1185">Reference proteome</keyword>
<accession>A0ABU6RLX7</accession>
<organism evidence="2 3">
    <name type="scientific">Stylosanthes scabra</name>
    <dbReference type="NCBI Taxonomy" id="79078"/>
    <lineage>
        <taxon>Eukaryota</taxon>
        <taxon>Viridiplantae</taxon>
        <taxon>Streptophyta</taxon>
        <taxon>Embryophyta</taxon>
        <taxon>Tracheophyta</taxon>
        <taxon>Spermatophyta</taxon>
        <taxon>Magnoliopsida</taxon>
        <taxon>eudicotyledons</taxon>
        <taxon>Gunneridae</taxon>
        <taxon>Pentapetalae</taxon>
        <taxon>rosids</taxon>
        <taxon>fabids</taxon>
        <taxon>Fabales</taxon>
        <taxon>Fabaceae</taxon>
        <taxon>Papilionoideae</taxon>
        <taxon>50 kb inversion clade</taxon>
        <taxon>dalbergioids sensu lato</taxon>
        <taxon>Dalbergieae</taxon>
        <taxon>Pterocarpus clade</taxon>
        <taxon>Stylosanthes</taxon>
    </lineage>
</organism>
<evidence type="ECO:0000256" key="1">
    <source>
        <dbReference type="SAM" id="MobiDB-lite"/>
    </source>
</evidence>
<dbReference type="Proteomes" id="UP001341840">
    <property type="component" value="Unassembled WGS sequence"/>
</dbReference>
<feature type="compositionally biased region" description="Basic and acidic residues" evidence="1">
    <location>
        <begin position="74"/>
        <end position="83"/>
    </location>
</feature>
<evidence type="ECO:0000313" key="3">
    <source>
        <dbReference type="Proteomes" id="UP001341840"/>
    </source>
</evidence>